<dbReference type="EC" id="5.2.1.8" evidence="2"/>
<evidence type="ECO:0000313" key="9">
    <source>
        <dbReference type="Proteomes" id="UP000001203"/>
    </source>
</evidence>
<dbReference type="InterPro" id="IPR050245">
    <property type="entry name" value="PrsA_foldase"/>
</dbReference>
<dbReference type="Pfam" id="PF00639">
    <property type="entry name" value="Rotamase"/>
    <property type="match status" value="1"/>
</dbReference>
<evidence type="ECO:0000256" key="6">
    <source>
        <dbReference type="PROSITE-ProRule" id="PRU00278"/>
    </source>
</evidence>
<dbReference type="InterPro" id="IPR046357">
    <property type="entry name" value="PPIase_dom_sf"/>
</dbReference>
<dbReference type="EMBL" id="CP000806">
    <property type="protein sequence ID" value="ACB51704.1"/>
    <property type="molecule type" value="Genomic_DNA"/>
</dbReference>
<dbReference type="STRING" id="43989.cce_2354"/>
<dbReference type="eggNOG" id="COG0760">
    <property type="taxonomic scope" value="Bacteria"/>
</dbReference>
<evidence type="ECO:0000256" key="1">
    <source>
        <dbReference type="ARBA" id="ARBA00000971"/>
    </source>
</evidence>
<evidence type="ECO:0000256" key="2">
    <source>
        <dbReference type="ARBA" id="ARBA00013194"/>
    </source>
</evidence>
<sequence length="267" mass="30524">MSLVTRRMENMNIVLKIGDQAISSEELYPLLAQYRLLPQLAKEIIIDQAIADITCTPEETNLAKQQFYQRLQISDETQLKAWLDAHGMTQEQLEKLSVRDLKIEKFKQLTWADKLDPYFVKCKGQLDRVVYSLIRTKDPGVAQELYFRIQEGENTLSELARQYSQGSEAQTGGLLGPVELNTPHPKIAQILAASRPGQLSPPTQIGDWWIILRLEKYMSAQLDDKTRQRLLNELFQGWLLTQLQQNVSFSPPQVSAKKEQSYTGQSS</sequence>
<keyword evidence="4 6" id="KW-0697">Rotamase</keyword>
<name>B1WQJ3_CROS5</name>
<dbReference type="InterPro" id="IPR027304">
    <property type="entry name" value="Trigger_fact/SurA_dom_sf"/>
</dbReference>
<evidence type="ECO:0000256" key="3">
    <source>
        <dbReference type="ARBA" id="ARBA00022729"/>
    </source>
</evidence>
<dbReference type="PANTHER" id="PTHR47245">
    <property type="entry name" value="PEPTIDYLPROLYL ISOMERASE"/>
    <property type="match status" value="1"/>
</dbReference>
<dbReference type="SUPFAM" id="SSF109998">
    <property type="entry name" value="Triger factor/SurA peptide-binding domain-like"/>
    <property type="match status" value="1"/>
</dbReference>
<dbReference type="PANTHER" id="PTHR47245:SF1">
    <property type="entry name" value="FOLDASE PROTEIN PRSA"/>
    <property type="match status" value="1"/>
</dbReference>
<reference evidence="8 9" key="1">
    <citation type="journal article" date="2008" name="Proc. Natl. Acad. Sci. U.S.A.">
        <title>The genome of Cyanothece 51142, a unicellular diazotrophic cyanobacterium important in the marine nitrogen cycle.</title>
        <authorList>
            <person name="Welsh E.A."/>
            <person name="Liberton M."/>
            <person name="Stoeckel J."/>
            <person name="Loh T."/>
            <person name="Elvitigala T."/>
            <person name="Wang C."/>
            <person name="Wollam A."/>
            <person name="Fulton R.S."/>
            <person name="Clifton S.W."/>
            <person name="Jacobs J.M."/>
            <person name="Aurora R."/>
            <person name="Ghosh B.K."/>
            <person name="Sherman L.A."/>
            <person name="Smith R.D."/>
            <person name="Wilson R.K."/>
            <person name="Pakrasi H.B."/>
        </authorList>
    </citation>
    <scope>NUCLEOTIDE SEQUENCE [LARGE SCALE GENOMIC DNA]</scope>
    <source>
        <strain evidence="9">ATCC 51142 / BH68</strain>
    </source>
</reference>
<dbReference type="SUPFAM" id="SSF54534">
    <property type="entry name" value="FKBP-like"/>
    <property type="match status" value="1"/>
</dbReference>
<dbReference type="PROSITE" id="PS50198">
    <property type="entry name" value="PPIC_PPIASE_2"/>
    <property type="match status" value="1"/>
</dbReference>
<gene>
    <name evidence="8" type="ordered locus">cce_2354</name>
</gene>
<evidence type="ECO:0000313" key="8">
    <source>
        <dbReference type="EMBL" id="ACB51704.1"/>
    </source>
</evidence>
<dbReference type="InterPro" id="IPR000297">
    <property type="entry name" value="PPIase_PpiC"/>
</dbReference>
<protein>
    <recommendedName>
        <fullName evidence="2">peptidylprolyl isomerase</fullName>
        <ecNumber evidence="2">5.2.1.8</ecNumber>
    </recommendedName>
</protein>
<organism evidence="8 9">
    <name type="scientific">Crocosphaera subtropica (strain ATCC 51142 / BH68)</name>
    <name type="common">Cyanothece sp. (strain ATCC 51142)</name>
    <dbReference type="NCBI Taxonomy" id="43989"/>
    <lineage>
        <taxon>Bacteria</taxon>
        <taxon>Bacillati</taxon>
        <taxon>Cyanobacteriota</taxon>
        <taxon>Cyanophyceae</taxon>
        <taxon>Oscillatoriophycideae</taxon>
        <taxon>Chroococcales</taxon>
        <taxon>Aphanothecaceae</taxon>
        <taxon>Crocosphaera</taxon>
        <taxon>Crocosphaera subtropica</taxon>
    </lineage>
</organism>
<dbReference type="Gene3D" id="3.10.50.40">
    <property type="match status" value="1"/>
</dbReference>
<accession>B1WQJ3</accession>
<evidence type="ECO:0000256" key="5">
    <source>
        <dbReference type="ARBA" id="ARBA00023235"/>
    </source>
</evidence>
<dbReference type="Proteomes" id="UP000001203">
    <property type="component" value="Chromosome circular"/>
</dbReference>
<dbReference type="AlphaFoldDB" id="B1WQJ3"/>
<keyword evidence="3" id="KW-0732">Signal</keyword>
<keyword evidence="5 6" id="KW-0413">Isomerase</keyword>
<keyword evidence="9" id="KW-1185">Reference proteome</keyword>
<evidence type="ECO:0000259" key="7">
    <source>
        <dbReference type="PROSITE" id="PS50198"/>
    </source>
</evidence>
<evidence type="ECO:0000256" key="4">
    <source>
        <dbReference type="ARBA" id="ARBA00023110"/>
    </source>
</evidence>
<dbReference type="HOGENOM" id="CLU_082394_0_0_3"/>
<dbReference type="KEGG" id="cyt:cce_2354"/>
<proteinExistence type="predicted"/>
<feature type="domain" description="PpiC" evidence="7">
    <location>
        <begin position="124"/>
        <end position="216"/>
    </location>
</feature>
<comment type="catalytic activity">
    <reaction evidence="1">
        <text>[protein]-peptidylproline (omega=180) = [protein]-peptidylproline (omega=0)</text>
        <dbReference type="Rhea" id="RHEA:16237"/>
        <dbReference type="Rhea" id="RHEA-COMP:10747"/>
        <dbReference type="Rhea" id="RHEA-COMP:10748"/>
        <dbReference type="ChEBI" id="CHEBI:83833"/>
        <dbReference type="ChEBI" id="CHEBI:83834"/>
        <dbReference type="EC" id="5.2.1.8"/>
    </reaction>
</comment>
<dbReference type="GO" id="GO:0003755">
    <property type="term" value="F:peptidyl-prolyl cis-trans isomerase activity"/>
    <property type="evidence" value="ECO:0007669"/>
    <property type="project" value="UniProtKB-KW"/>
</dbReference>